<accession>A0ABQ0ABK5</accession>
<feature type="domain" description="Fungal lipase-type" evidence="1">
    <location>
        <begin position="80"/>
        <end position="210"/>
    </location>
</feature>
<dbReference type="SUPFAM" id="SSF53474">
    <property type="entry name" value="alpha/beta-Hydrolases"/>
    <property type="match status" value="1"/>
</dbReference>
<name>A0ABQ0ABK5_9GAMM</name>
<proteinExistence type="predicted"/>
<evidence type="ECO:0000313" key="3">
    <source>
        <dbReference type="Proteomes" id="UP001465153"/>
    </source>
</evidence>
<reference evidence="2 3" key="1">
    <citation type="submission" date="2024-04" db="EMBL/GenBank/DDBJ databases">
        <title>Draft genome sequence of Sessilibacter corallicola NBRC 116591.</title>
        <authorList>
            <person name="Miyakawa T."/>
            <person name="Kusuya Y."/>
            <person name="Miura T."/>
        </authorList>
    </citation>
    <scope>NUCLEOTIDE SEQUENCE [LARGE SCALE GENOMIC DNA]</scope>
    <source>
        <strain evidence="2 3">KU-00831-HH</strain>
    </source>
</reference>
<protein>
    <submittedName>
        <fullName evidence="2">Lipase family protein</fullName>
    </submittedName>
</protein>
<dbReference type="CDD" id="cd00519">
    <property type="entry name" value="Lipase_3"/>
    <property type="match status" value="1"/>
</dbReference>
<dbReference type="Proteomes" id="UP001465153">
    <property type="component" value="Unassembled WGS sequence"/>
</dbReference>
<organism evidence="2 3">
    <name type="scientific">Sessilibacter corallicola</name>
    <dbReference type="NCBI Taxonomy" id="2904075"/>
    <lineage>
        <taxon>Bacteria</taxon>
        <taxon>Pseudomonadati</taxon>
        <taxon>Pseudomonadota</taxon>
        <taxon>Gammaproteobacteria</taxon>
        <taxon>Cellvibrionales</taxon>
        <taxon>Cellvibrionaceae</taxon>
        <taxon>Sessilibacter</taxon>
    </lineage>
</organism>
<dbReference type="RefSeq" id="WP_233088053.1">
    <property type="nucleotide sequence ID" value="NZ_BAABWN010000009.1"/>
</dbReference>
<dbReference type="InterPro" id="IPR051218">
    <property type="entry name" value="Sec_MonoDiacylglyc_Lipase"/>
</dbReference>
<dbReference type="EMBL" id="BAABWN010000009">
    <property type="protein sequence ID" value="GAA6169038.1"/>
    <property type="molecule type" value="Genomic_DNA"/>
</dbReference>
<dbReference type="PANTHER" id="PTHR45856">
    <property type="entry name" value="ALPHA/BETA-HYDROLASES SUPERFAMILY PROTEIN"/>
    <property type="match status" value="1"/>
</dbReference>
<comment type="caution">
    <text evidence="2">The sequence shown here is derived from an EMBL/GenBank/DDBJ whole genome shotgun (WGS) entry which is preliminary data.</text>
</comment>
<keyword evidence="3" id="KW-1185">Reference proteome</keyword>
<dbReference type="Gene3D" id="3.40.50.1820">
    <property type="entry name" value="alpha/beta hydrolase"/>
    <property type="match status" value="1"/>
</dbReference>
<sequence length="390" mass="43122">MSTLSPKAAAVLARDIYLIQNPQMSNLLFSNPVFRQSSDKGVQVNKTLKSEVGGRIILNTKDNFGACALGGDKHPNDLFLLFRGTTTANNRADWLTDARIGISLSDSGIPVHSGFNHSFKSMLPDIKRFLGEHSKSIQNIHCVGHSLGGAVATLAADWAARNTNNKVSLYTFGQPRVGTTIFSRSTTNKIGLENIYRSYHRTDPVPMVPLYPYVHAPHKDNGFFLPSNQPLASGEAHKMSNYVESVKGKSWEQLKSIVREPYSVEIAIENWLKSKSMVNPQSSAFWRWLDSALIYVLKKVAVTALVGLQSAFITGFTLADKLAYILAKGINLAENISIWVELLIRKMAAAIGIKVKHKREDITKSFIRRILIQLTELATKTAKKAIQAIS</sequence>
<dbReference type="Pfam" id="PF01764">
    <property type="entry name" value="Lipase_3"/>
    <property type="match status" value="1"/>
</dbReference>
<evidence type="ECO:0000313" key="2">
    <source>
        <dbReference type="EMBL" id="GAA6169038.1"/>
    </source>
</evidence>
<dbReference type="InterPro" id="IPR002921">
    <property type="entry name" value="Fungal_lipase-type"/>
</dbReference>
<gene>
    <name evidence="2" type="ORF">NBRC116591_28490</name>
</gene>
<dbReference type="PANTHER" id="PTHR45856:SF24">
    <property type="entry name" value="FUNGAL LIPASE-LIKE DOMAIN-CONTAINING PROTEIN"/>
    <property type="match status" value="1"/>
</dbReference>
<evidence type="ECO:0000259" key="1">
    <source>
        <dbReference type="Pfam" id="PF01764"/>
    </source>
</evidence>
<dbReference type="InterPro" id="IPR029058">
    <property type="entry name" value="AB_hydrolase_fold"/>
</dbReference>